<dbReference type="Pfam" id="PF00668">
    <property type="entry name" value="Condensation"/>
    <property type="match status" value="1"/>
</dbReference>
<sequence length="608" mass="69437">MHPDIWRAFQRLRTLRSAAPPLVTHPRAETSPVSFQQERLWYLDQANPGGSAYHLPVAFRLSGPLDWRALRLTLEALEHRHEALRTSFSSSRGEVVQYVRAPGAFVFPTVSLRDEVSTLEEREIAMREALLQEAWRAFDLQRDMLFRAVLFVLDAQEHVLMLCVHRIICDDESLDVLFRDLSELYAAFQQGLDSPLPTREVHCSDHARWQRAWMRGPCREELRAYWREQLKERLRGPRLTSRPRRGNTSSARTRKLERLSLRFPPELSRAVLQFSREAGATVHMVLLAAFHLLLHRYSGGQEQHFVCSPIANRPQAETEHLVGYFVNLLVLPADLRKDPSFQQLLEQVREVVVGALPHQDLPVQLLEGLDLGGEPLSQVLFAFENTPRHPFQLANLRITPLELEGGTCDFDLFLALHEEDGVISGTLEYSREGFAHEEASRLLVDFETVLRQALRTPEKVASTFLPEQGRRGPSSTTAAAQALSRATRRAPLPPPVDVLEALGAATPEQRRCLMTDYLRDTITQVVLRGQEPDVPIQSLQELALDSLRLIELTGRIRTELSVDMPVSRFFDAMNVEVLADELIARWLRARMPEPRIPPLHRRREHLTP</sequence>
<accession>L7UGA6</accession>
<evidence type="ECO:0000313" key="4">
    <source>
        <dbReference type="EMBL" id="AGC46617.1"/>
    </source>
</evidence>
<dbReference type="GO" id="GO:0031177">
    <property type="term" value="F:phosphopantetheine binding"/>
    <property type="evidence" value="ECO:0007669"/>
    <property type="project" value="InterPro"/>
</dbReference>
<dbReference type="EMBL" id="CP004025">
    <property type="protein sequence ID" value="AGC46617.1"/>
    <property type="molecule type" value="Genomic_DNA"/>
</dbReference>
<dbReference type="Pfam" id="PF00550">
    <property type="entry name" value="PP-binding"/>
    <property type="match status" value="1"/>
</dbReference>
<evidence type="ECO:0000256" key="1">
    <source>
        <dbReference type="ARBA" id="ARBA00022450"/>
    </source>
</evidence>
<dbReference type="PANTHER" id="PTHR45527">
    <property type="entry name" value="NONRIBOSOMAL PEPTIDE SYNTHETASE"/>
    <property type="match status" value="1"/>
</dbReference>
<dbReference type="STRING" id="1278073.MYSTI_05338"/>
<evidence type="ECO:0000259" key="3">
    <source>
        <dbReference type="SMART" id="SM00823"/>
    </source>
</evidence>
<dbReference type="AlphaFoldDB" id="L7UGA6"/>
<dbReference type="CDD" id="cd19531">
    <property type="entry name" value="LCL_NRPS-like"/>
    <property type="match status" value="1"/>
</dbReference>
<dbReference type="GO" id="GO:0043041">
    <property type="term" value="P:amino acid activation for nonribosomal peptide biosynthetic process"/>
    <property type="evidence" value="ECO:0007669"/>
    <property type="project" value="TreeGrafter"/>
</dbReference>
<dbReference type="PATRIC" id="fig|1278073.3.peg.5409"/>
<dbReference type="GO" id="GO:0009366">
    <property type="term" value="C:enterobactin synthetase complex"/>
    <property type="evidence" value="ECO:0007669"/>
    <property type="project" value="TreeGrafter"/>
</dbReference>
<gene>
    <name evidence="4" type="ordered locus">MYSTI_05338</name>
</gene>
<dbReference type="Gene3D" id="3.30.559.30">
    <property type="entry name" value="Nonribosomal peptide synthetase, condensation domain"/>
    <property type="match status" value="1"/>
</dbReference>
<feature type="domain" description="Polyketide synthase-like phosphopantetheine-binding" evidence="3">
    <location>
        <begin position="515"/>
        <end position="586"/>
    </location>
</feature>
<dbReference type="KEGG" id="msd:MYSTI_05338"/>
<proteinExistence type="predicted"/>
<evidence type="ECO:0000313" key="5">
    <source>
        <dbReference type="Proteomes" id="UP000011131"/>
    </source>
</evidence>
<dbReference type="InterPro" id="IPR023213">
    <property type="entry name" value="CAT-like_dom_sf"/>
</dbReference>
<dbReference type="HOGENOM" id="CLU_000022_2_9_7"/>
<dbReference type="InterPro" id="IPR036736">
    <property type="entry name" value="ACP-like_sf"/>
</dbReference>
<protein>
    <submittedName>
        <fullName evidence="4">Non-ribosomal peptide synthetase</fullName>
    </submittedName>
</protein>
<dbReference type="RefSeq" id="WP_015350873.1">
    <property type="nucleotide sequence ID" value="NC_020126.1"/>
</dbReference>
<dbReference type="GO" id="GO:0005829">
    <property type="term" value="C:cytosol"/>
    <property type="evidence" value="ECO:0007669"/>
    <property type="project" value="TreeGrafter"/>
</dbReference>
<dbReference type="GO" id="GO:0009239">
    <property type="term" value="P:enterobactin biosynthetic process"/>
    <property type="evidence" value="ECO:0007669"/>
    <property type="project" value="TreeGrafter"/>
</dbReference>
<reference evidence="4 5" key="1">
    <citation type="journal article" date="2013" name="Genome Announc.">
        <title>Complete genome sequence of Myxococcus stipitatus strain DSM 14675, a fruiting myxobacterium.</title>
        <authorList>
            <person name="Huntley S."/>
            <person name="Kneip S."/>
            <person name="Treuner-Lange A."/>
            <person name="Sogaard-Andersen L."/>
        </authorList>
    </citation>
    <scope>NUCLEOTIDE SEQUENCE [LARGE SCALE GENOMIC DNA]</scope>
    <source>
        <strain evidence="5">DSM 14675 / JCM 12634 / Mx s8</strain>
    </source>
</reference>
<name>L7UGA6_MYXSD</name>
<keyword evidence="2" id="KW-0597">Phosphoprotein</keyword>
<dbReference type="SUPFAM" id="SSF52777">
    <property type="entry name" value="CoA-dependent acyltransferases"/>
    <property type="match status" value="2"/>
</dbReference>
<dbReference type="SUPFAM" id="SSF47336">
    <property type="entry name" value="ACP-like"/>
    <property type="match status" value="1"/>
</dbReference>
<dbReference type="GO" id="GO:0047527">
    <property type="term" value="F:2,3-dihydroxybenzoate-serine ligase activity"/>
    <property type="evidence" value="ECO:0007669"/>
    <property type="project" value="TreeGrafter"/>
</dbReference>
<dbReference type="PANTHER" id="PTHR45527:SF1">
    <property type="entry name" value="FATTY ACID SYNTHASE"/>
    <property type="match status" value="1"/>
</dbReference>
<evidence type="ECO:0000256" key="2">
    <source>
        <dbReference type="ARBA" id="ARBA00022553"/>
    </source>
</evidence>
<keyword evidence="1" id="KW-0596">Phosphopantetheine</keyword>
<dbReference type="SMART" id="SM00823">
    <property type="entry name" value="PKS_PP"/>
    <property type="match status" value="1"/>
</dbReference>
<keyword evidence="5" id="KW-1185">Reference proteome</keyword>
<dbReference type="Gene3D" id="3.30.559.10">
    <property type="entry name" value="Chloramphenicol acetyltransferase-like domain"/>
    <property type="match status" value="1"/>
</dbReference>
<dbReference type="Proteomes" id="UP000011131">
    <property type="component" value="Chromosome"/>
</dbReference>
<dbReference type="eggNOG" id="COG1020">
    <property type="taxonomic scope" value="Bacteria"/>
</dbReference>
<dbReference type="InterPro" id="IPR001242">
    <property type="entry name" value="Condensation_dom"/>
</dbReference>
<dbReference type="OrthoDB" id="2472181at2"/>
<organism evidence="4 5">
    <name type="scientific">Myxococcus stipitatus (strain DSM 14675 / JCM 12634 / Mx s8)</name>
    <dbReference type="NCBI Taxonomy" id="1278073"/>
    <lineage>
        <taxon>Bacteria</taxon>
        <taxon>Pseudomonadati</taxon>
        <taxon>Myxococcota</taxon>
        <taxon>Myxococcia</taxon>
        <taxon>Myxococcales</taxon>
        <taxon>Cystobacterineae</taxon>
        <taxon>Myxococcaceae</taxon>
        <taxon>Myxococcus</taxon>
    </lineage>
</organism>
<dbReference type="Gene3D" id="1.10.1200.10">
    <property type="entry name" value="ACP-like"/>
    <property type="match status" value="1"/>
</dbReference>
<dbReference type="InterPro" id="IPR009081">
    <property type="entry name" value="PP-bd_ACP"/>
</dbReference>
<dbReference type="InterPro" id="IPR020806">
    <property type="entry name" value="PKS_PP-bd"/>
</dbReference>